<evidence type="ECO:0000313" key="8">
    <source>
        <dbReference type="Proteomes" id="UP000272400"/>
    </source>
</evidence>
<feature type="compositionally biased region" description="Polar residues" evidence="5">
    <location>
        <begin position="207"/>
        <end position="217"/>
    </location>
</feature>
<dbReference type="InterPro" id="IPR023772">
    <property type="entry name" value="DNA-bd_HTH_TetR-type_CS"/>
</dbReference>
<evidence type="ECO:0000256" key="3">
    <source>
        <dbReference type="ARBA" id="ARBA00023163"/>
    </source>
</evidence>
<keyword evidence="8" id="KW-1185">Reference proteome</keyword>
<dbReference type="Pfam" id="PF00440">
    <property type="entry name" value="TetR_N"/>
    <property type="match status" value="1"/>
</dbReference>
<gene>
    <name evidence="7" type="ORF">EDD29_5679</name>
</gene>
<evidence type="ECO:0000313" key="7">
    <source>
        <dbReference type="EMBL" id="ROO88026.1"/>
    </source>
</evidence>
<dbReference type="InterPro" id="IPR009057">
    <property type="entry name" value="Homeodomain-like_sf"/>
</dbReference>
<dbReference type="RefSeq" id="WP_123667243.1">
    <property type="nucleotide sequence ID" value="NZ_RJKE01000001.1"/>
</dbReference>
<dbReference type="PROSITE" id="PS50977">
    <property type="entry name" value="HTH_TETR_2"/>
    <property type="match status" value="1"/>
</dbReference>
<reference evidence="7 8" key="1">
    <citation type="submission" date="2018-11" db="EMBL/GenBank/DDBJ databases">
        <title>Sequencing the genomes of 1000 actinobacteria strains.</title>
        <authorList>
            <person name="Klenk H.-P."/>
        </authorList>
    </citation>
    <scope>NUCLEOTIDE SEQUENCE [LARGE SCALE GENOMIC DNA]</scope>
    <source>
        <strain evidence="7 8">DSM 44254</strain>
    </source>
</reference>
<dbReference type="SUPFAM" id="SSF46689">
    <property type="entry name" value="Homeodomain-like"/>
    <property type="match status" value="1"/>
</dbReference>
<evidence type="ECO:0000256" key="1">
    <source>
        <dbReference type="ARBA" id="ARBA00023015"/>
    </source>
</evidence>
<evidence type="ECO:0000256" key="5">
    <source>
        <dbReference type="SAM" id="MobiDB-lite"/>
    </source>
</evidence>
<dbReference type="AlphaFoldDB" id="A0A3N1D3F1"/>
<evidence type="ECO:0000256" key="4">
    <source>
        <dbReference type="PROSITE-ProRule" id="PRU00335"/>
    </source>
</evidence>
<proteinExistence type="predicted"/>
<feature type="domain" description="HTH tetR-type" evidence="6">
    <location>
        <begin position="13"/>
        <end position="73"/>
    </location>
</feature>
<evidence type="ECO:0000259" key="6">
    <source>
        <dbReference type="PROSITE" id="PS50977"/>
    </source>
</evidence>
<protein>
    <submittedName>
        <fullName evidence="7">TetR family transcriptional regulator</fullName>
    </submittedName>
</protein>
<dbReference type="GO" id="GO:0000976">
    <property type="term" value="F:transcription cis-regulatory region binding"/>
    <property type="evidence" value="ECO:0007669"/>
    <property type="project" value="TreeGrafter"/>
</dbReference>
<keyword evidence="2 4" id="KW-0238">DNA-binding</keyword>
<dbReference type="Gene3D" id="1.10.357.10">
    <property type="entry name" value="Tetracycline Repressor, domain 2"/>
    <property type="match status" value="1"/>
</dbReference>
<dbReference type="OrthoDB" id="4709704at2"/>
<dbReference type="PROSITE" id="PS01081">
    <property type="entry name" value="HTH_TETR_1"/>
    <property type="match status" value="1"/>
</dbReference>
<dbReference type="InterPro" id="IPR001647">
    <property type="entry name" value="HTH_TetR"/>
</dbReference>
<dbReference type="PANTHER" id="PTHR30055:SF234">
    <property type="entry name" value="HTH-TYPE TRANSCRIPTIONAL REGULATOR BETI"/>
    <property type="match status" value="1"/>
</dbReference>
<dbReference type="EMBL" id="RJKE01000001">
    <property type="protein sequence ID" value="ROO88026.1"/>
    <property type="molecule type" value="Genomic_DNA"/>
</dbReference>
<feature type="region of interest" description="Disordered" evidence="5">
    <location>
        <begin position="202"/>
        <end position="223"/>
    </location>
</feature>
<feature type="DNA-binding region" description="H-T-H motif" evidence="4">
    <location>
        <begin position="36"/>
        <end position="55"/>
    </location>
</feature>
<dbReference type="InterPro" id="IPR050109">
    <property type="entry name" value="HTH-type_TetR-like_transc_reg"/>
</dbReference>
<accession>A0A3N1D3F1</accession>
<keyword evidence="1" id="KW-0805">Transcription regulation</keyword>
<sequence length="223" mass="24281">MPTPPSTTPRGDADTVVRILDGAMRVAARKGIRKMSMSDISESAGVSRGTVYRYFPSKDHVLGSLTNHALHRWEQHMRAAVAARPRAADRLRVVMDSIVGYGEACPEALEIIRLDQDLGLTFLHSCLPDTVRIMADLLEPVIDEAAVVRARVITGPELAELVYRIGLAAFLVPATRTKQLPRRVAAVWDFLNGAALSVHGADEETGESQAEITQFTGGSRRLA</sequence>
<dbReference type="Proteomes" id="UP000272400">
    <property type="component" value="Unassembled WGS sequence"/>
</dbReference>
<dbReference type="PRINTS" id="PR00455">
    <property type="entry name" value="HTHTETR"/>
</dbReference>
<dbReference type="PANTHER" id="PTHR30055">
    <property type="entry name" value="HTH-TYPE TRANSCRIPTIONAL REGULATOR RUTR"/>
    <property type="match status" value="1"/>
</dbReference>
<evidence type="ECO:0000256" key="2">
    <source>
        <dbReference type="ARBA" id="ARBA00023125"/>
    </source>
</evidence>
<keyword evidence="3" id="KW-0804">Transcription</keyword>
<comment type="caution">
    <text evidence="7">The sequence shown here is derived from an EMBL/GenBank/DDBJ whole genome shotgun (WGS) entry which is preliminary data.</text>
</comment>
<name>A0A3N1D3F1_9ACTN</name>
<dbReference type="GO" id="GO:0003700">
    <property type="term" value="F:DNA-binding transcription factor activity"/>
    <property type="evidence" value="ECO:0007669"/>
    <property type="project" value="TreeGrafter"/>
</dbReference>
<organism evidence="7 8">
    <name type="scientific">Actinocorallia herbida</name>
    <dbReference type="NCBI Taxonomy" id="58109"/>
    <lineage>
        <taxon>Bacteria</taxon>
        <taxon>Bacillati</taxon>
        <taxon>Actinomycetota</taxon>
        <taxon>Actinomycetes</taxon>
        <taxon>Streptosporangiales</taxon>
        <taxon>Thermomonosporaceae</taxon>
        <taxon>Actinocorallia</taxon>
    </lineage>
</organism>